<dbReference type="EMBL" id="QJTJ01000008">
    <property type="protein sequence ID" value="PYF06659.1"/>
    <property type="molecule type" value="Genomic_DNA"/>
</dbReference>
<evidence type="ECO:0000313" key="5">
    <source>
        <dbReference type="Proteomes" id="UP000247416"/>
    </source>
</evidence>
<name>A0A318U438_9BACL</name>
<dbReference type="Proteomes" id="UP000247416">
    <property type="component" value="Unassembled WGS sequence"/>
</dbReference>
<dbReference type="Pfam" id="PF03323">
    <property type="entry name" value="GerA"/>
    <property type="match status" value="1"/>
</dbReference>
<dbReference type="InterPro" id="IPR050768">
    <property type="entry name" value="UPF0353/GerABKA_families"/>
</dbReference>
<dbReference type="GO" id="GO:0016020">
    <property type="term" value="C:membrane"/>
    <property type="evidence" value="ECO:0007669"/>
    <property type="project" value="InterPro"/>
</dbReference>
<comment type="similarity">
    <text evidence="1">Belongs to the GerABKA family.</text>
</comment>
<dbReference type="PANTHER" id="PTHR22550:SF5">
    <property type="entry name" value="LEUCINE ZIPPER PROTEIN 4"/>
    <property type="match status" value="1"/>
</dbReference>
<evidence type="ECO:0000256" key="1">
    <source>
        <dbReference type="ARBA" id="ARBA00005278"/>
    </source>
</evidence>
<evidence type="ECO:0000313" key="4">
    <source>
        <dbReference type="EMBL" id="PYF06659.1"/>
    </source>
</evidence>
<dbReference type="GO" id="GO:0009847">
    <property type="term" value="P:spore germination"/>
    <property type="evidence" value="ECO:0007669"/>
    <property type="project" value="InterPro"/>
</dbReference>
<accession>A0A318U438</accession>
<reference evidence="4 5" key="1">
    <citation type="submission" date="2018-06" db="EMBL/GenBank/DDBJ databases">
        <title>Genomic Encyclopedia of Archaeal and Bacterial Type Strains, Phase II (KMG-II): from individual species to whole genera.</title>
        <authorList>
            <person name="Goeker M."/>
        </authorList>
    </citation>
    <scope>NUCLEOTIDE SEQUENCE [LARGE SCALE GENOMIC DNA]</scope>
    <source>
        <strain evidence="4 5">KACC 16626</strain>
    </source>
</reference>
<keyword evidence="3" id="KW-0812">Transmembrane</keyword>
<evidence type="ECO:0000256" key="2">
    <source>
        <dbReference type="ARBA" id="ARBA00023136"/>
    </source>
</evidence>
<comment type="caution">
    <text evidence="4">The sequence shown here is derived from an EMBL/GenBank/DDBJ whole genome shotgun (WGS) entry which is preliminary data.</text>
</comment>
<protein>
    <submittedName>
        <fullName evidence="4">GerA spore germination protein</fullName>
    </submittedName>
</protein>
<proteinExistence type="inferred from homology"/>
<keyword evidence="2 3" id="KW-0472">Membrane</keyword>
<organism evidence="4 5">
    <name type="scientific">Ureibacillus chungkukjangi</name>
    <dbReference type="NCBI Taxonomy" id="1202712"/>
    <lineage>
        <taxon>Bacteria</taxon>
        <taxon>Bacillati</taxon>
        <taxon>Bacillota</taxon>
        <taxon>Bacilli</taxon>
        <taxon>Bacillales</taxon>
        <taxon>Caryophanaceae</taxon>
        <taxon>Ureibacillus</taxon>
    </lineage>
</organism>
<evidence type="ECO:0000256" key="3">
    <source>
        <dbReference type="SAM" id="Phobius"/>
    </source>
</evidence>
<gene>
    <name evidence="4" type="ORF">BJ095_10880</name>
</gene>
<sequence>MEILREATVRMPQQVGGALSIVGVLVVGQAAVQAGFVSPITVVIIAMSTIGSFATPSYNAATAFRMLRFILIILAGTLGLLGMAVGIIIILNHMIGLRSFGVPYMYPFSPGNAHALRDSVIRSPFNWLKNRSDSIKPKDTKRVGKRVKDKTTYNFLEEDGGNRDET</sequence>
<keyword evidence="5" id="KW-1185">Reference proteome</keyword>
<dbReference type="InterPro" id="IPR004995">
    <property type="entry name" value="Spore_Ger"/>
</dbReference>
<dbReference type="PANTHER" id="PTHR22550">
    <property type="entry name" value="SPORE GERMINATION PROTEIN"/>
    <property type="match status" value="1"/>
</dbReference>
<feature type="transmembrane region" description="Helical" evidence="3">
    <location>
        <begin position="67"/>
        <end position="91"/>
    </location>
</feature>
<dbReference type="AlphaFoldDB" id="A0A318U438"/>
<keyword evidence="3" id="KW-1133">Transmembrane helix</keyword>
<feature type="transmembrane region" description="Helical" evidence="3">
    <location>
        <begin position="21"/>
        <end position="47"/>
    </location>
</feature>